<dbReference type="InterPro" id="IPR035963">
    <property type="entry name" value="FERM_2"/>
</dbReference>
<dbReference type="GO" id="GO:0005856">
    <property type="term" value="C:cytoskeleton"/>
    <property type="evidence" value="ECO:0007669"/>
    <property type="project" value="UniProtKB-SubCell"/>
</dbReference>
<evidence type="ECO:0000256" key="7">
    <source>
        <dbReference type="ARBA" id="ARBA00022949"/>
    </source>
</evidence>
<keyword evidence="9" id="KW-0206">Cytoskeleton</keyword>
<dbReference type="InterPro" id="IPR018980">
    <property type="entry name" value="FERM_PH-like_C"/>
</dbReference>
<dbReference type="Pfam" id="PF00373">
    <property type="entry name" value="FERM_M"/>
    <property type="match status" value="1"/>
</dbReference>
<dbReference type="FunFam" id="1.20.80.10:FF:000008">
    <property type="entry name" value="FERM domain containing 4A"/>
    <property type="match status" value="1"/>
</dbReference>
<dbReference type="OrthoDB" id="10063592at2759"/>
<dbReference type="FunFam" id="2.30.29.30:FF:000022">
    <property type="entry name" value="Putative FERM domain-containing protein 4A"/>
    <property type="match status" value="1"/>
</dbReference>
<evidence type="ECO:0000313" key="12">
    <source>
        <dbReference type="EMBL" id="KAJ8250124.1"/>
    </source>
</evidence>
<dbReference type="EMBL" id="JAFJMO010000019">
    <property type="protein sequence ID" value="KAJ8250124.1"/>
    <property type="molecule type" value="Genomic_DNA"/>
</dbReference>
<dbReference type="PROSITE" id="PS00660">
    <property type="entry name" value="FERM_1"/>
    <property type="match status" value="1"/>
</dbReference>
<organism evidence="12 13">
    <name type="scientific">Conger conger</name>
    <name type="common">Conger eel</name>
    <name type="synonym">Muraena conger</name>
    <dbReference type="NCBI Taxonomy" id="82655"/>
    <lineage>
        <taxon>Eukaryota</taxon>
        <taxon>Metazoa</taxon>
        <taxon>Chordata</taxon>
        <taxon>Craniata</taxon>
        <taxon>Vertebrata</taxon>
        <taxon>Euteleostomi</taxon>
        <taxon>Actinopterygii</taxon>
        <taxon>Neopterygii</taxon>
        <taxon>Teleostei</taxon>
        <taxon>Anguilliformes</taxon>
        <taxon>Congridae</taxon>
        <taxon>Conger</taxon>
    </lineage>
</organism>
<dbReference type="InterPro" id="IPR019747">
    <property type="entry name" value="FERM_CS"/>
</dbReference>
<comment type="caution">
    <text evidence="12">The sequence shown here is derived from an EMBL/GenBank/DDBJ whole genome shotgun (WGS) entry which is preliminary data.</text>
</comment>
<dbReference type="InterPro" id="IPR018979">
    <property type="entry name" value="FERM_N"/>
</dbReference>
<keyword evidence="13" id="KW-1185">Reference proteome</keyword>
<feature type="compositionally biased region" description="Low complexity" evidence="10">
    <location>
        <begin position="931"/>
        <end position="946"/>
    </location>
</feature>
<keyword evidence="4" id="KW-0796">Tight junction</keyword>
<accession>A0A9Q1CVP6</accession>
<dbReference type="SMART" id="SM01196">
    <property type="entry name" value="FERM_C"/>
    <property type="match status" value="1"/>
</dbReference>
<dbReference type="InterPro" id="IPR014352">
    <property type="entry name" value="FERM/acyl-CoA-bd_prot_sf"/>
</dbReference>
<evidence type="ECO:0000313" key="13">
    <source>
        <dbReference type="Proteomes" id="UP001152803"/>
    </source>
</evidence>
<gene>
    <name evidence="12" type="ORF">COCON_G00233400</name>
</gene>
<dbReference type="InterPro" id="IPR000299">
    <property type="entry name" value="FERM_domain"/>
</dbReference>
<feature type="domain" description="FERM" evidence="11">
    <location>
        <begin position="247"/>
        <end position="549"/>
    </location>
</feature>
<dbReference type="CDD" id="cd13191">
    <property type="entry name" value="FERM_C_FRMD4A_FRMD4B"/>
    <property type="match status" value="1"/>
</dbReference>
<dbReference type="PANTHER" id="PTHR46079:SF3">
    <property type="entry name" value="FERM DOMAIN-CONTAINING PROTEIN 4A"/>
    <property type="match status" value="1"/>
</dbReference>
<evidence type="ECO:0000259" key="11">
    <source>
        <dbReference type="PROSITE" id="PS50057"/>
    </source>
</evidence>
<dbReference type="InterPro" id="IPR041785">
    <property type="entry name" value="FRMD4A/B_FERM_C"/>
</dbReference>
<protein>
    <recommendedName>
        <fullName evidence="11">FERM domain-containing protein</fullName>
    </recommendedName>
</protein>
<dbReference type="CDD" id="cd17199">
    <property type="entry name" value="FERM_F1_FRMD4A"/>
    <property type="match status" value="1"/>
</dbReference>
<dbReference type="SUPFAM" id="SSF47031">
    <property type="entry name" value="Second domain of FERM"/>
    <property type="match status" value="1"/>
</dbReference>
<feature type="region of interest" description="Disordered" evidence="10">
    <location>
        <begin position="1017"/>
        <end position="1040"/>
    </location>
</feature>
<dbReference type="InterPro" id="IPR011993">
    <property type="entry name" value="PH-like_dom_sf"/>
</dbReference>
<feature type="region of interest" description="Disordered" evidence="10">
    <location>
        <begin position="1113"/>
        <end position="1143"/>
    </location>
</feature>
<dbReference type="InterPro" id="IPR021774">
    <property type="entry name" value="CUPID"/>
</dbReference>
<proteinExistence type="predicted"/>
<evidence type="ECO:0000256" key="2">
    <source>
        <dbReference type="ARBA" id="ARBA00004435"/>
    </source>
</evidence>
<dbReference type="PROSITE" id="PS50057">
    <property type="entry name" value="FERM_3"/>
    <property type="match status" value="1"/>
</dbReference>
<dbReference type="InterPro" id="IPR029071">
    <property type="entry name" value="Ubiquitin-like_domsf"/>
</dbReference>
<evidence type="ECO:0000256" key="6">
    <source>
        <dbReference type="ARBA" id="ARBA00022553"/>
    </source>
</evidence>
<dbReference type="InterPro" id="IPR047176">
    <property type="entry name" value="FRMD4A/B"/>
</dbReference>
<comment type="subcellular location">
    <subcellularLocation>
        <location evidence="3">Cell junction</location>
        <location evidence="3">Adherens junction</location>
    </subcellularLocation>
    <subcellularLocation>
        <location evidence="2">Cell junction</location>
        <location evidence="2">Tight junction</location>
    </subcellularLocation>
    <subcellularLocation>
        <location evidence="1">Cytoplasm</location>
        <location evidence="1">Cytoskeleton</location>
    </subcellularLocation>
</comment>
<dbReference type="GO" id="GO:0005923">
    <property type="term" value="C:bicellular tight junction"/>
    <property type="evidence" value="ECO:0007669"/>
    <property type="project" value="UniProtKB-SubCell"/>
</dbReference>
<evidence type="ECO:0000256" key="1">
    <source>
        <dbReference type="ARBA" id="ARBA00004245"/>
    </source>
</evidence>
<sequence length="1188" mass="130650">MVAFPITPRSTSRSTLVCTLTVSLGKTGITQDAEGRPIRSAILRRLLAGVYDVKTGFGGRLEAAWLYVDEQCGVATWKPANVALRARLAWEMRRANETALQLAGRVRVNLELSRRMQSRGKSVETCHSAVGSVFLRTAQNSPRLNSSPSRHPTADMSVWCNGLSGGKAHGTPPLYSEPSSGSPHRPGCQRCFHSGAGWPALWRKDPSAAFSALPWRGRQTDMAALQRPSLMDSSVISRTVKSMTEGRRCQVHLLDDRKLELLVQPKLMAKDLLDLVASHFNLKEKEYFGISYTDETGHFSWLQLDRRVLEHEFPKKSGPVVLFFCVRFYIESISYLKDNATIELFFLNAKSCISKELIEVDSEVVFDLASFILQEAKGDFTSDEGTRGDLKKLPALPMQALKEHPSLAYCEDRVIEHYKKLSGQSRGQAIVNYMSIVESLPTYGVHYYAVKDKQGIPWWLGLSYKGIFQYDHQDKVKPRKVFQWRQLENLYFREKKFSVEVHDPRRASVTRRTFGHSGIAVHTWYACPALIKSIWAMAISQHQFYLDRKQSKSKIHAARSLSEMALDLTETGTLKTSKLASMGSKGQIISGSSGSLLSSGSQESDSSQTAKKDMVAALRARQDVLEETLRQRLEELKNICMREAELTGKLPKEYPLDAGEDPPVVRRKIGPAFRPDELRTLPEEEELERLEREFAIQSQITEAARKLAGDAHITGKKLKKQRKTSYLNALQKLQDIENAINEHRVRSGQKPTQRASLIIEEANIGSEDSSLSDALVLDDDDPQSLEGLRHLHYQRSDYDKSPIKPKQWSESSLDEPYERIKKRSSYSHCSTHRRYPSTGSCAEAGGSSSLQNSPVRTLLPWRCQSSVPSTPDLRTHTPRIHSTRSVELRGLARHFRTRSSSLELCPAAGQSDDGCSCGSPSPSPAPGYATLGAGPRRPGSAGRLGATGSGSMPNLAGRGGGAGGALLGSRSQPCSQYRIREHPLYVQGCPAPVVVRSLESDQEGHYSLKAQFRTSSSYTAGGAPGGLGRARRGGGRQGRFGRAAGLVPALLRVPEGAQAVPRRLQLSQRGTTPSTEAAASPCSSPQHTLSWQSSSFSDSCFLDSPLYSELADTQCAGGPQEAGTTRGPWGRTPKGPWRLNPELSTGQRSAALSGANANANGNTLAPFPQCNRSTLKSERLGFSAPCTG</sequence>
<evidence type="ECO:0000256" key="8">
    <source>
        <dbReference type="ARBA" id="ARBA00023054"/>
    </source>
</evidence>
<dbReference type="FunFam" id="3.10.20.90:FF:000019">
    <property type="entry name" value="FERM domain containing 4A"/>
    <property type="match status" value="1"/>
</dbReference>
<keyword evidence="7" id="KW-0965">Cell junction</keyword>
<dbReference type="GO" id="GO:0090162">
    <property type="term" value="P:establishment of epithelial cell polarity"/>
    <property type="evidence" value="ECO:0007669"/>
    <property type="project" value="InterPro"/>
</dbReference>
<dbReference type="Gene3D" id="2.30.29.30">
    <property type="entry name" value="Pleckstrin-homology domain (PH domain)/Phosphotyrosine-binding domain (PTB)"/>
    <property type="match status" value="1"/>
</dbReference>
<evidence type="ECO:0000256" key="3">
    <source>
        <dbReference type="ARBA" id="ARBA00004536"/>
    </source>
</evidence>
<dbReference type="Gene3D" id="1.20.80.10">
    <property type="match status" value="1"/>
</dbReference>
<dbReference type="Pfam" id="PF11819">
    <property type="entry name" value="CUPID"/>
    <property type="match status" value="1"/>
</dbReference>
<dbReference type="InterPro" id="IPR019749">
    <property type="entry name" value="Band_41_domain"/>
</dbReference>
<dbReference type="SUPFAM" id="SSF50729">
    <property type="entry name" value="PH domain-like"/>
    <property type="match status" value="1"/>
</dbReference>
<feature type="region of interest" description="Disordered" evidence="10">
    <location>
        <begin position="1067"/>
        <end position="1088"/>
    </location>
</feature>
<feature type="compositionally biased region" description="Basic residues" evidence="10">
    <location>
        <begin position="820"/>
        <end position="835"/>
    </location>
</feature>
<dbReference type="AlphaFoldDB" id="A0A9Q1CVP6"/>
<dbReference type="SMART" id="SM00295">
    <property type="entry name" value="B41"/>
    <property type="match status" value="1"/>
</dbReference>
<feature type="compositionally biased region" description="Low complexity" evidence="10">
    <location>
        <begin position="591"/>
        <end position="607"/>
    </location>
</feature>
<feature type="region of interest" description="Disordered" evidence="10">
    <location>
        <begin position="916"/>
        <end position="957"/>
    </location>
</feature>
<feature type="region of interest" description="Disordered" evidence="10">
    <location>
        <begin position="791"/>
        <end position="849"/>
    </location>
</feature>
<keyword evidence="6" id="KW-0597">Phosphoprotein</keyword>
<dbReference type="Pfam" id="PF09379">
    <property type="entry name" value="FERM_N"/>
    <property type="match status" value="1"/>
</dbReference>
<dbReference type="Proteomes" id="UP001152803">
    <property type="component" value="Unassembled WGS sequence"/>
</dbReference>
<dbReference type="Pfam" id="PF09380">
    <property type="entry name" value="FERM_C"/>
    <property type="match status" value="1"/>
</dbReference>
<dbReference type="InterPro" id="IPR019748">
    <property type="entry name" value="FERM_central"/>
</dbReference>
<dbReference type="Gene3D" id="3.10.20.90">
    <property type="entry name" value="Phosphatidylinositol 3-kinase Catalytic Subunit, Chain A, domain 1"/>
    <property type="match status" value="1"/>
</dbReference>
<dbReference type="CDD" id="cd14473">
    <property type="entry name" value="FERM_B-lobe"/>
    <property type="match status" value="1"/>
</dbReference>
<evidence type="ECO:0000256" key="9">
    <source>
        <dbReference type="ARBA" id="ARBA00023212"/>
    </source>
</evidence>
<dbReference type="PROSITE" id="PS00661">
    <property type="entry name" value="FERM_2"/>
    <property type="match status" value="1"/>
</dbReference>
<dbReference type="SUPFAM" id="SSF54236">
    <property type="entry name" value="Ubiquitin-like"/>
    <property type="match status" value="1"/>
</dbReference>
<reference evidence="12" key="1">
    <citation type="journal article" date="2023" name="Science">
        <title>Genome structures resolve the early diversification of teleost fishes.</title>
        <authorList>
            <person name="Parey E."/>
            <person name="Louis A."/>
            <person name="Montfort J."/>
            <person name="Bouchez O."/>
            <person name="Roques C."/>
            <person name="Iampietro C."/>
            <person name="Lluch J."/>
            <person name="Castinel A."/>
            <person name="Donnadieu C."/>
            <person name="Desvignes T."/>
            <person name="Floi Bucao C."/>
            <person name="Jouanno E."/>
            <person name="Wen M."/>
            <person name="Mejri S."/>
            <person name="Dirks R."/>
            <person name="Jansen H."/>
            <person name="Henkel C."/>
            <person name="Chen W.J."/>
            <person name="Zahm M."/>
            <person name="Cabau C."/>
            <person name="Klopp C."/>
            <person name="Thompson A.W."/>
            <person name="Robinson-Rechavi M."/>
            <person name="Braasch I."/>
            <person name="Lecointre G."/>
            <person name="Bobe J."/>
            <person name="Postlethwait J.H."/>
            <person name="Berthelot C."/>
            <person name="Roest Crollius H."/>
            <person name="Guiguen Y."/>
        </authorList>
    </citation>
    <scope>NUCLEOTIDE SEQUENCE</scope>
    <source>
        <strain evidence="12">Concon-B</strain>
    </source>
</reference>
<evidence type="ECO:0000256" key="5">
    <source>
        <dbReference type="ARBA" id="ARBA00022490"/>
    </source>
</evidence>
<keyword evidence="5" id="KW-0963">Cytoplasm</keyword>
<dbReference type="GO" id="GO:0005912">
    <property type="term" value="C:adherens junction"/>
    <property type="evidence" value="ECO:0007669"/>
    <property type="project" value="UniProtKB-SubCell"/>
</dbReference>
<dbReference type="PRINTS" id="PR00935">
    <property type="entry name" value="BAND41"/>
</dbReference>
<dbReference type="PANTHER" id="PTHR46079">
    <property type="entry name" value="FERM DOMAIN-CONTAINING PROTEIN 4"/>
    <property type="match status" value="1"/>
</dbReference>
<feature type="region of interest" description="Disordered" evidence="10">
    <location>
        <begin position="591"/>
        <end position="612"/>
    </location>
</feature>
<name>A0A9Q1CVP6_CONCO</name>
<evidence type="ECO:0000256" key="4">
    <source>
        <dbReference type="ARBA" id="ARBA00022427"/>
    </source>
</evidence>
<evidence type="ECO:0000256" key="10">
    <source>
        <dbReference type="SAM" id="MobiDB-lite"/>
    </source>
</evidence>
<keyword evidence="8" id="KW-0175">Coiled coil</keyword>